<evidence type="ECO:0000313" key="3">
    <source>
        <dbReference type="Proteomes" id="UP001156706"/>
    </source>
</evidence>
<protein>
    <recommendedName>
        <fullName evidence="4">DUF1631 domain-containing protein</fullName>
    </recommendedName>
</protein>
<dbReference type="Proteomes" id="UP001156706">
    <property type="component" value="Unassembled WGS sequence"/>
</dbReference>
<sequence length="241" mass="27268">MSRPQPDQALEQYLEELKRRGIANKQMTLSRHFLRHLLSTLRDLPQDGAGYRKAAELTLRNFPEDSQFVELIREFFPHWNGEAVAAPPPGRPAAPPAATPMPGGSSLGGDNTALQDALSRMHADPWSQATLIQLERQAHQIKSMNKYVEELRKAGMEESNINARLRLIKLLLFTIRDVAQNTDSYRTGVDQVLTLFPHQERWHVFVSLAREFFYFLANDPEAASKLQKQIGTADLLNLVAN</sequence>
<feature type="region of interest" description="Disordered" evidence="1">
    <location>
        <begin position="83"/>
        <end position="112"/>
    </location>
</feature>
<dbReference type="RefSeq" id="WP_284196262.1">
    <property type="nucleotide sequence ID" value="NZ_BSOG01000002.1"/>
</dbReference>
<proteinExistence type="predicted"/>
<dbReference type="EMBL" id="BSOG01000002">
    <property type="protein sequence ID" value="GLR13151.1"/>
    <property type="molecule type" value="Genomic_DNA"/>
</dbReference>
<reference evidence="3" key="1">
    <citation type="journal article" date="2019" name="Int. J. Syst. Evol. Microbiol.">
        <title>The Global Catalogue of Microorganisms (GCM) 10K type strain sequencing project: providing services to taxonomists for standard genome sequencing and annotation.</title>
        <authorList>
            <consortium name="The Broad Institute Genomics Platform"/>
            <consortium name="The Broad Institute Genome Sequencing Center for Infectious Disease"/>
            <person name="Wu L."/>
            <person name="Ma J."/>
        </authorList>
    </citation>
    <scope>NUCLEOTIDE SEQUENCE [LARGE SCALE GENOMIC DNA]</scope>
    <source>
        <strain evidence="3">NBRC 110044</strain>
    </source>
</reference>
<comment type="caution">
    <text evidence="2">The sequence shown here is derived from an EMBL/GenBank/DDBJ whole genome shotgun (WGS) entry which is preliminary data.</text>
</comment>
<name>A0ABQ5YF13_9NEIS</name>
<evidence type="ECO:0000313" key="2">
    <source>
        <dbReference type="EMBL" id="GLR13151.1"/>
    </source>
</evidence>
<evidence type="ECO:0008006" key="4">
    <source>
        <dbReference type="Google" id="ProtNLM"/>
    </source>
</evidence>
<feature type="compositionally biased region" description="Pro residues" evidence="1">
    <location>
        <begin position="86"/>
        <end position="99"/>
    </location>
</feature>
<accession>A0ABQ5YF13</accession>
<evidence type="ECO:0000256" key="1">
    <source>
        <dbReference type="SAM" id="MobiDB-lite"/>
    </source>
</evidence>
<keyword evidence="3" id="KW-1185">Reference proteome</keyword>
<gene>
    <name evidence="2" type="ORF">GCM10007907_19410</name>
</gene>
<organism evidence="2 3">
    <name type="scientific">Chitinimonas prasina</name>
    <dbReference type="NCBI Taxonomy" id="1434937"/>
    <lineage>
        <taxon>Bacteria</taxon>
        <taxon>Pseudomonadati</taxon>
        <taxon>Pseudomonadota</taxon>
        <taxon>Betaproteobacteria</taxon>
        <taxon>Neisseriales</taxon>
        <taxon>Chitinibacteraceae</taxon>
        <taxon>Chitinimonas</taxon>
    </lineage>
</organism>